<dbReference type="InterPro" id="IPR001314">
    <property type="entry name" value="Peptidase_S1A"/>
</dbReference>
<dbReference type="Pfam" id="PF00089">
    <property type="entry name" value="Trypsin"/>
    <property type="match status" value="1"/>
</dbReference>
<name>A0AAW1NKN8_POPJA</name>
<dbReference type="InterPro" id="IPR033116">
    <property type="entry name" value="TRYPSIN_SER"/>
</dbReference>
<reference evidence="5 6" key="1">
    <citation type="journal article" date="2024" name="BMC Genomics">
        <title>De novo assembly and annotation of Popillia japonica's genome with initial clues to its potential as an invasive pest.</title>
        <authorList>
            <person name="Cucini C."/>
            <person name="Boschi S."/>
            <person name="Funari R."/>
            <person name="Cardaioli E."/>
            <person name="Iannotti N."/>
            <person name="Marturano G."/>
            <person name="Paoli F."/>
            <person name="Bruttini M."/>
            <person name="Carapelli A."/>
            <person name="Frati F."/>
            <person name="Nardi F."/>
        </authorList>
    </citation>
    <scope>NUCLEOTIDE SEQUENCE [LARGE SCALE GENOMIC DNA]</scope>
    <source>
        <strain evidence="5">DMR45628</strain>
    </source>
</reference>
<comment type="similarity">
    <text evidence="2">Belongs to the peptidase S1 family. CLIP subfamily.</text>
</comment>
<sequence length="244" mass="26800">MFKYKLGTKFLRSSSKIPTTMRGRSALILTIFASISLATGLETRITNGYDAKEGQFPYQAILRSTTGYLCGGSIIDENWILTAAHCFMDDIPKNWIVTVGTISLKSGTDYAVDKIITHSKFNMSDPMLNYDIALLRLEKNIEFSDKVNKIDLESEVVGEVDCVVSGFGSTTHIFHRPSKKLQYLNTKVVTGWLCSFIGGDESKLCAQGPLFSSGCSGDSGGPLVAGGKQIGIVSYGEDRYRFVW</sequence>
<dbReference type="GO" id="GO:0006508">
    <property type="term" value="P:proteolysis"/>
    <property type="evidence" value="ECO:0007669"/>
    <property type="project" value="UniProtKB-KW"/>
</dbReference>
<keyword evidence="3" id="KW-0720">Serine protease</keyword>
<feature type="domain" description="Peptidase S1" evidence="4">
    <location>
        <begin position="45"/>
        <end position="244"/>
    </location>
</feature>
<dbReference type="SUPFAM" id="SSF50494">
    <property type="entry name" value="Trypsin-like serine proteases"/>
    <property type="match status" value="1"/>
</dbReference>
<dbReference type="CDD" id="cd00190">
    <property type="entry name" value="Tryp_SPc"/>
    <property type="match status" value="1"/>
</dbReference>
<dbReference type="InterPro" id="IPR009003">
    <property type="entry name" value="Peptidase_S1_PA"/>
</dbReference>
<proteinExistence type="inferred from homology"/>
<dbReference type="PROSITE" id="PS00135">
    <property type="entry name" value="TRYPSIN_SER"/>
    <property type="match status" value="1"/>
</dbReference>
<dbReference type="AlphaFoldDB" id="A0AAW1NKN8"/>
<evidence type="ECO:0000256" key="1">
    <source>
        <dbReference type="ARBA" id="ARBA00023157"/>
    </source>
</evidence>
<dbReference type="PRINTS" id="PR00722">
    <property type="entry name" value="CHYMOTRYPSIN"/>
</dbReference>
<dbReference type="InterPro" id="IPR001254">
    <property type="entry name" value="Trypsin_dom"/>
</dbReference>
<keyword evidence="3" id="KW-0378">Hydrolase</keyword>
<dbReference type="Proteomes" id="UP001458880">
    <property type="component" value="Unassembled WGS sequence"/>
</dbReference>
<dbReference type="SMART" id="SM00020">
    <property type="entry name" value="Tryp_SPc"/>
    <property type="match status" value="1"/>
</dbReference>
<dbReference type="InterPro" id="IPR018114">
    <property type="entry name" value="TRYPSIN_HIS"/>
</dbReference>
<dbReference type="PROSITE" id="PS50240">
    <property type="entry name" value="TRYPSIN_DOM"/>
    <property type="match status" value="1"/>
</dbReference>
<keyword evidence="1" id="KW-1015">Disulfide bond</keyword>
<gene>
    <name evidence="5" type="ORF">QE152_g740</name>
</gene>
<dbReference type="InterPro" id="IPR051487">
    <property type="entry name" value="Ser/Thr_Proteases_Immune/Dev"/>
</dbReference>
<evidence type="ECO:0000256" key="2">
    <source>
        <dbReference type="ARBA" id="ARBA00024195"/>
    </source>
</evidence>
<dbReference type="PROSITE" id="PS00134">
    <property type="entry name" value="TRYPSIN_HIS"/>
    <property type="match status" value="1"/>
</dbReference>
<accession>A0AAW1NKN8</accession>
<evidence type="ECO:0000259" key="4">
    <source>
        <dbReference type="PROSITE" id="PS50240"/>
    </source>
</evidence>
<organism evidence="5 6">
    <name type="scientific">Popillia japonica</name>
    <name type="common">Japanese beetle</name>
    <dbReference type="NCBI Taxonomy" id="7064"/>
    <lineage>
        <taxon>Eukaryota</taxon>
        <taxon>Metazoa</taxon>
        <taxon>Ecdysozoa</taxon>
        <taxon>Arthropoda</taxon>
        <taxon>Hexapoda</taxon>
        <taxon>Insecta</taxon>
        <taxon>Pterygota</taxon>
        <taxon>Neoptera</taxon>
        <taxon>Endopterygota</taxon>
        <taxon>Coleoptera</taxon>
        <taxon>Polyphaga</taxon>
        <taxon>Scarabaeiformia</taxon>
        <taxon>Scarabaeidae</taxon>
        <taxon>Rutelinae</taxon>
        <taxon>Popillia</taxon>
    </lineage>
</organism>
<dbReference type="PANTHER" id="PTHR24256">
    <property type="entry name" value="TRYPTASE-RELATED"/>
    <property type="match status" value="1"/>
</dbReference>
<keyword evidence="3" id="KW-0645">Protease</keyword>
<keyword evidence="6" id="KW-1185">Reference proteome</keyword>
<protein>
    <submittedName>
        <fullName evidence="5">Trypsin</fullName>
    </submittedName>
</protein>
<evidence type="ECO:0000256" key="3">
    <source>
        <dbReference type="RuleBase" id="RU363034"/>
    </source>
</evidence>
<dbReference type="EMBL" id="JASPKY010000003">
    <property type="protein sequence ID" value="KAK9758547.1"/>
    <property type="molecule type" value="Genomic_DNA"/>
</dbReference>
<evidence type="ECO:0000313" key="6">
    <source>
        <dbReference type="Proteomes" id="UP001458880"/>
    </source>
</evidence>
<comment type="caution">
    <text evidence="5">The sequence shown here is derived from an EMBL/GenBank/DDBJ whole genome shotgun (WGS) entry which is preliminary data.</text>
</comment>
<dbReference type="Gene3D" id="2.40.10.10">
    <property type="entry name" value="Trypsin-like serine proteases"/>
    <property type="match status" value="1"/>
</dbReference>
<dbReference type="FunFam" id="2.40.10.10:FF:000068">
    <property type="entry name" value="transmembrane protease serine 2"/>
    <property type="match status" value="1"/>
</dbReference>
<dbReference type="GO" id="GO:0004252">
    <property type="term" value="F:serine-type endopeptidase activity"/>
    <property type="evidence" value="ECO:0007669"/>
    <property type="project" value="InterPro"/>
</dbReference>
<dbReference type="InterPro" id="IPR043504">
    <property type="entry name" value="Peptidase_S1_PA_chymotrypsin"/>
</dbReference>
<evidence type="ECO:0000313" key="5">
    <source>
        <dbReference type="EMBL" id="KAK9758547.1"/>
    </source>
</evidence>